<protein>
    <submittedName>
        <fullName evidence="16">HAMP domain-containing protein</fullName>
    </submittedName>
</protein>
<evidence type="ECO:0000256" key="1">
    <source>
        <dbReference type="ARBA" id="ARBA00004429"/>
    </source>
</evidence>
<dbReference type="GO" id="GO:0004888">
    <property type="term" value="F:transmembrane signaling receptor activity"/>
    <property type="evidence" value="ECO:0007669"/>
    <property type="project" value="InterPro"/>
</dbReference>
<comment type="subcellular location">
    <subcellularLocation>
        <location evidence="1">Cell inner membrane</location>
        <topology evidence="1">Multi-pass membrane protein</topology>
    </subcellularLocation>
</comment>
<evidence type="ECO:0000256" key="5">
    <source>
        <dbReference type="ARBA" id="ARBA00022519"/>
    </source>
</evidence>
<keyword evidence="4" id="KW-0145">Chemotaxis</keyword>
<comment type="caution">
    <text evidence="16">The sequence shown here is derived from an EMBL/GenBank/DDBJ whole genome shotgun (WGS) entry which is preliminary data.</text>
</comment>
<dbReference type="Pfam" id="PF00672">
    <property type="entry name" value="HAMP"/>
    <property type="match status" value="1"/>
</dbReference>
<evidence type="ECO:0000313" key="17">
    <source>
        <dbReference type="Proteomes" id="UP000462621"/>
    </source>
</evidence>
<keyword evidence="17" id="KW-1185">Reference proteome</keyword>
<dbReference type="CDD" id="cd06225">
    <property type="entry name" value="HAMP"/>
    <property type="match status" value="1"/>
</dbReference>
<keyword evidence="2" id="KW-1003">Cell membrane</keyword>
<dbReference type="AlphaFoldDB" id="A0A7X4RSQ6"/>
<dbReference type="Pfam" id="PF00015">
    <property type="entry name" value="MCPsignal"/>
    <property type="match status" value="1"/>
</dbReference>
<accession>A0A7X4RSQ6</accession>
<dbReference type="SUPFAM" id="SSF58104">
    <property type="entry name" value="Methyl-accepting chemotaxis protein (MCP) signaling domain"/>
    <property type="match status" value="1"/>
</dbReference>
<dbReference type="InterPro" id="IPR000727">
    <property type="entry name" value="T_SNARE_dom"/>
</dbReference>
<comment type="similarity">
    <text evidence="10">Belongs to the methyl-accepting chemotaxis (MCP) protein family.</text>
</comment>
<organism evidence="16 17">
    <name type="scientific">Vibrio eleionomae</name>
    <dbReference type="NCBI Taxonomy" id="2653505"/>
    <lineage>
        <taxon>Bacteria</taxon>
        <taxon>Pseudomonadati</taxon>
        <taxon>Pseudomonadota</taxon>
        <taxon>Gammaproteobacteria</taxon>
        <taxon>Vibrionales</taxon>
        <taxon>Vibrionaceae</taxon>
        <taxon>Vibrio</taxon>
    </lineage>
</organism>
<evidence type="ECO:0000256" key="8">
    <source>
        <dbReference type="ARBA" id="ARBA00023136"/>
    </source>
</evidence>
<evidence type="ECO:0000259" key="14">
    <source>
        <dbReference type="PROSITE" id="PS50192"/>
    </source>
</evidence>
<keyword evidence="8 12" id="KW-0472">Membrane</keyword>
<evidence type="ECO:0000256" key="2">
    <source>
        <dbReference type="ARBA" id="ARBA00022475"/>
    </source>
</evidence>
<dbReference type="PROSITE" id="PS50111">
    <property type="entry name" value="CHEMOTAXIS_TRANSDUC_2"/>
    <property type="match status" value="1"/>
</dbReference>
<dbReference type="RefSeq" id="WP_161153210.1">
    <property type="nucleotide sequence ID" value="NZ_WEKT01000002.1"/>
</dbReference>
<gene>
    <name evidence="16" type="ORF">F9817_01580</name>
</gene>
<keyword evidence="3" id="KW-0488">Methylation</keyword>
<feature type="transmembrane region" description="Helical" evidence="12">
    <location>
        <begin position="188"/>
        <end position="208"/>
    </location>
</feature>
<dbReference type="GO" id="GO:0006935">
    <property type="term" value="P:chemotaxis"/>
    <property type="evidence" value="ECO:0007669"/>
    <property type="project" value="UniProtKB-KW"/>
</dbReference>
<keyword evidence="6 12" id="KW-0812">Transmembrane</keyword>
<feature type="transmembrane region" description="Helical" evidence="12">
    <location>
        <begin position="12"/>
        <end position="33"/>
    </location>
</feature>
<feature type="domain" description="T-SNARE coiled-coil homology" evidence="14">
    <location>
        <begin position="456"/>
        <end position="518"/>
    </location>
</feature>
<evidence type="ECO:0000313" key="16">
    <source>
        <dbReference type="EMBL" id="MZI91896.1"/>
    </source>
</evidence>
<dbReference type="CDD" id="cd11386">
    <property type="entry name" value="MCP_signal"/>
    <property type="match status" value="1"/>
</dbReference>
<evidence type="ECO:0000256" key="3">
    <source>
        <dbReference type="ARBA" id="ARBA00022481"/>
    </source>
</evidence>
<keyword evidence="5" id="KW-0997">Cell inner membrane</keyword>
<dbReference type="SMART" id="SM00304">
    <property type="entry name" value="HAMP"/>
    <property type="match status" value="1"/>
</dbReference>
<reference evidence="16 17" key="1">
    <citation type="submission" date="2019-10" db="EMBL/GenBank/DDBJ databases">
        <title>Vibrio sp. nov. isolated from a shrimp pond.</title>
        <authorList>
            <person name="Gomez-Gil B."/>
            <person name="Enciso-Ibarra J."/>
            <person name="Enciso-Ibarra K."/>
            <person name="Bolan-Mejia C."/>
        </authorList>
    </citation>
    <scope>NUCLEOTIDE SEQUENCE [LARGE SCALE GENOMIC DNA]</scope>
    <source>
        <strain evidence="16 17">CAIM 722</strain>
    </source>
</reference>
<feature type="domain" description="Methyl-accepting transducer" evidence="13">
    <location>
        <begin position="269"/>
        <end position="505"/>
    </location>
</feature>
<dbReference type="InterPro" id="IPR003660">
    <property type="entry name" value="HAMP_dom"/>
</dbReference>
<dbReference type="GO" id="GO:0005886">
    <property type="term" value="C:plasma membrane"/>
    <property type="evidence" value="ECO:0007669"/>
    <property type="project" value="UniProtKB-SubCell"/>
</dbReference>
<dbReference type="PANTHER" id="PTHR32089:SF119">
    <property type="entry name" value="METHYL-ACCEPTING CHEMOTAXIS PROTEIN CTPL"/>
    <property type="match status" value="1"/>
</dbReference>
<dbReference type="InterPro" id="IPR004089">
    <property type="entry name" value="MCPsignal_dom"/>
</dbReference>
<evidence type="ECO:0000259" key="15">
    <source>
        <dbReference type="PROSITE" id="PS50885"/>
    </source>
</evidence>
<dbReference type="InterPro" id="IPR003122">
    <property type="entry name" value="Tar_rcpt_lig-bd"/>
</dbReference>
<dbReference type="PROSITE" id="PS50192">
    <property type="entry name" value="T_SNARE"/>
    <property type="match status" value="1"/>
</dbReference>
<dbReference type="Pfam" id="PF02203">
    <property type="entry name" value="TarH"/>
    <property type="match status" value="1"/>
</dbReference>
<dbReference type="PROSITE" id="PS50885">
    <property type="entry name" value="HAMP"/>
    <property type="match status" value="1"/>
</dbReference>
<name>A0A7X4RSQ6_9VIBR</name>
<dbReference type="InterPro" id="IPR004090">
    <property type="entry name" value="Chemotax_Me-accpt_rcpt"/>
</dbReference>
<dbReference type="FunFam" id="1.10.287.950:FF:000001">
    <property type="entry name" value="Methyl-accepting chemotaxis sensory transducer"/>
    <property type="match status" value="1"/>
</dbReference>
<keyword evidence="7 12" id="KW-1133">Transmembrane helix</keyword>
<evidence type="ECO:0000259" key="13">
    <source>
        <dbReference type="PROSITE" id="PS50111"/>
    </source>
</evidence>
<sequence>MLKALTIRARIGLAIFMLTALLLVVSIINFLAVKHLNENVDLFATRLLVAQSAVINADRDLYQALKAQQDSIIFGSEVIKDAKISFDENAQQALERMNQYLSLMALYPDITNKLNGFKSQYDRWHSSALLVFEQVDTEGRQVVRERFKNSEIQFDTLRDMYDIAGEMLGERAKQTHTQSVMLASQKEMWTMIISVASVVLGLVLLFIIPNSISSAIGAIQKLVDDIVKGKGDLVTRLPVESQNELGMLSQSMNQLLDQLQGLIRHVVHDVEELHRDSETLQSVSRQTLEIGRNQEEHLGLLFSSFEQINVSVQEISSNAQNTSAESEDARQAALDGKTLIDSNRSLNNKLSTSVNSATDRIASLASDTDKITAVLDIISGIADQTNLLALNAAIEAARAGEQGRGFAVVADEVRTLAQRTQASTEDIQSMVGGLIDGVKETQQAMTQGSELMAESVDMTDKVSEAFSRIQHLVGRVQEMNLQVATATEEQASVVQAVHTSVDDLRQLIDQSRSAATSVSDSGNLVTNIARNMLQRVTQFKV</sequence>
<proteinExistence type="inferred from homology"/>
<dbReference type="Proteomes" id="UP000462621">
    <property type="component" value="Unassembled WGS sequence"/>
</dbReference>
<keyword evidence="9 11" id="KW-0807">Transducer</keyword>
<dbReference type="PRINTS" id="PR00260">
    <property type="entry name" value="CHEMTRNSDUCR"/>
</dbReference>
<dbReference type="SMART" id="SM00283">
    <property type="entry name" value="MA"/>
    <property type="match status" value="1"/>
</dbReference>
<evidence type="ECO:0000256" key="12">
    <source>
        <dbReference type="SAM" id="Phobius"/>
    </source>
</evidence>
<dbReference type="Gene3D" id="1.10.287.950">
    <property type="entry name" value="Methyl-accepting chemotaxis protein"/>
    <property type="match status" value="1"/>
</dbReference>
<evidence type="ECO:0000256" key="10">
    <source>
        <dbReference type="ARBA" id="ARBA00029447"/>
    </source>
</evidence>
<evidence type="ECO:0000256" key="11">
    <source>
        <dbReference type="PROSITE-ProRule" id="PRU00284"/>
    </source>
</evidence>
<dbReference type="EMBL" id="WEKT01000002">
    <property type="protein sequence ID" value="MZI91896.1"/>
    <property type="molecule type" value="Genomic_DNA"/>
</dbReference>
<evidence type="ECO:0000256" key="4">
    <source>
        <dbReference type="ARBA" id="ARBA00022500"/>
    </source>
</evidence>
<evidence type="ECO:0000256" key="9">
    <source>
        <dbReference type="ARBA" id="ARBA00023224"/>
    </source>
</evidence>
<evidence type="ECO:0000256" key="7">
    <source>
        <dbReference type="ARBA" id="ARBA00022989"/>
    </source>
</evidence>
<evidence type="ECO:0000256" key="6">
    <source>
        <dbReference type="ARBA" id="ARBA00022692"/>
    </source>
</evidence>
<dbReference type="GO" id="GO:0007165">
    <property type="term" value="P:signal transduction"/>
    <property type="evidence" value="ECO:0007669"/>
    <property type="project" value="UniProtKB-KW"/>
</dbReference>
<feature type="domain" description="HAMP" evidence="15">
    <location>
        <begin position="210"/>
        <end position="264"/>
    </location>
</feature>
<dbReference type="PANTHER" id="PTHR32089">
    <property type="entry name" value="METHYL-ACCEPTING CHEMOTAXIS PROTEIN MCPB"/>
    <property type="match status" value="1"/>
</dbReference>